<feature type="domain" description="Peptidase S9 prolyl oligopeptidase catalytic" evidence="2">
    <location>
        <begin position="469"/>
        <end position="674"/>
    </location>
</feature>
<dbReference type="RefSeq" id="WP_270078148.1">
    <property type="nucleotide sequence ID" value="NZ_CP115174.1"/>
</dbReference>
<gene>
    <name evidence="3" type="ORF">PBT88_05145</name>
</gene>
<dbReference type="PANTHER" id="PTHR42776">
    <property type="entry name" value="SERINE PEPTIDASE S9 FAMILY MEMBER"/>
    <property type="match status" value="1"/>
</dbReference>
<reference evidence="3 4" key="1">
    <citation type="submission" date="2022-12" db="EMBL/GenBank/DDBJ databases">
        <title>Sphingomonas abieness sp. nov., an endophytic bacterium isolated from Abies koreana.</title>
        <authorList>
            <person name="Jiang L."/>
            <person name="Lee J."/>
        </authorList>
    </citation>
    <scope>NUCLEOTIDE SEQUENCE [LARGE SCALE GENOMIC DNA]</scope>
    <source>
        <strain evidence="4">PAMB 00755</strain>
    </source>
</reference>
<dbReference type="SUPFAM" id="SSF82171">
    <property type="entry name" value="DPP6 N-terminal domain-like"/>
    <property type="match status" value="1"/>
</dbReference>
<keyword evidence="1" id="KW-0378">Hydrolase</keyword>
<dbReference type="Gene3D" id="2.120.10.30">
    <property type="entry name" value="TolB, C-terminal domain"/>
    <property type="match status" value="1"/>
</dbReference>
<dbReference type="Proteomes" id="UP001210865">
    <property type="component" value="Chromosome"/>
</dbReference>
<dbReference type="Gene3D" id="3.40.50.1820">
    <property type="entry name" value="alpha/beta hydrolase"/>
    <property type="match status" value="1"/>
</dbReference>
<name>A0ABY7NPP9_9SPHN</name>
<organism evidence="3 4">
    <name type="scientific">Sphingomonas abietis</name>
    <dbReference type="NCBI Taxonomy" id="3012344"/>
    <lineage>
        <taxon>Bacteria</taxon>
        <taxon>Pseudomonadati</taxon>
        <taxon>Pseudomonadota</taxon>
        <taxon>Alphaproteobacteria</taxon>
        <taxon>Sphingomonadales</taxon>
        <taxon>Sphingomonadaceae</taxon>
        <taxon>Sphingomonas</taxon>
    </lineage>
</organism>
<dbReference type="Pfam" id="PF00326">
    <property type="entry name" value="Peptidase_S9"/>
    <property type="match status" value="1"/>
</dbReference>
<keyword evidence="4" id="KW-1185">Reference proteome</keyword>
<dbReference type="InterPro" id="IPR001375">
    <property type="entry name" value="Peptidase_S9_cat"/>
</dbReference>
<dbReference type="EMBL" id="CP115174">
    <property type="protein sequence ID" value="WBO23516.1"/>
    <property type="molecule type" value="Genomic_DNA"/>
</dbReference>
<dbReference type="PANTHER" id="PTHR42776:SF27">
    <property type="entry name" value="DIPEPTIDYL PEPTIDASE FAMILY MEMBER 6"/>
    <property type="match status" value="1"/>
</dbReference>
<dbReference type="InterPro" id="IPR011042">
    <property type="entry name" value="6-blade_b-propeller_TolB-like"/>
</dbReference>
<evidence type="ECO:0000313" key="3">
    <source>
        <dbReference type="EMBL" id="WBO23516.1"/>
    </source>
</evidence>
<evidence type="ECO:0000259" key="2">
    <source>
        <dbReference type="Pfam" id="PF00326"/>
    </source>
</evidence>
<protein>
    <submittedName>
        <fullName evidence="3">S9 family peptidase</fullName>
    </submittedName>
</protein>
<dbReference type="InterPro" id="IPR029058">
    <property type="entry name" value="AB_hydrolase_fold"/>
</dbReference>
<evidence type="ECO:0000256" key="1">
    <source>
        <dbReference type="ARBA" id="ARBA00022801"/>
    </source>
</evidence>
<proteinExistence type="predicted"/>
<dbReference type="PROSITE" id="PS51257">
    <property type="entry name" value="PROKAR_LIPOPROTEIN"/>
    <property type="match status" value="1"/>
</dbReference>
<sequence length="683" mass="73113">MGKYGRVCRLALLAGAGWGVFACGAWGGPPVPTQKVTLSATLTGDAADLFGSRETIWGASLSPDGSKVLFLTSNQRSGTQLMVASSAGGRPPTQILQSDGTPMTLRWCDWADDSRIVCDVTGSDVVNAELVGFQRLMAIDVDGKNSKLLSQQGSMNDALRISQFSADVIDWNEGRNGKLLMARDHVPEQTTGTRLANTADGLGVDMVDTHSLAATKVEAANPSAIAYIGDGKGAVRLMATEALSSGGNLSGVRKWFYRRRGSRNWEGFSDVKADGHGLRPLSVDYASDTVYCLDDRDGRDKLYRVALDGSMKTELIYADPKADVDDVLRLGRQARLIGAATTTDQGSVAYFDPEYQKLAGALSKALPNLPQIEFVGSSADETKLLLSAGSDTDPGRYYVFDKTTKHLNEIALVRPQLENVPLATMTPVTFKAADGTVIPAYLTLPPSGPKKGLPAIVMPHGGPASHDNWGFDWLVQFFAHQGYAVLQPEFRGSTGYGDDWMLQNGFKSWRTAIGDVTDAGRWLVAQGIAAPDKLAIVGWSYGGYAALQSNVLDPDLFKAVVAIAPVTDLDVLRSESLGFTNHNLVSDFIGSGAAITDGSPARHAAMFKAPVILFHGTTDQNVGVGESRLMNDRLRAAGKQSSVVIYPNLDHQLPSGEIRADMLRRADAFLRQSMHLAAAGQAN</sequence>
<dbReference type="SUPFAM" id="SSF53474">
    <property type="entry name" value="alpha/beta-Hydrolases"/>
    <property type="match status" value="1"/>
</dbReference>
<evidence type="ECO:0000313" key="4">
    <source>
        <dbReference type="Proteomes" id="UP001210865"/>
    </source>
</evidence>
<accession>A0ABY7NPP9</accession>